<comment type="caution">
    <text evidence="1">The sequence shown here is derived from an EMBL/GenBank/DDBJ whole genome shotgun (WGS) entry which is preliminary data.</text>
</comment>
<reference evidence="2" key="1">
    <citation type="journal article" date="2019" name="Int. J. Syst. Evol. Microbiol.">
        <title>The Global Catalogue of Microorganisms (GCM) 10K type strain sequencing project: providing services to taxonomists for standard genome sequencing and annotation.</title>
        <authorList>
            <consortium name="The Broad Institute Genomics Platform"/>
            <consortium name="The Broad Institute Genome Sequencing Center for Infectious Disease"/>
            <person name="Wu L."/>
            <person name="Ma J."/>
        </authorList>
    </citation>
    <scope>NUCLEOTIDE SEQUENCE [LARGE SCALE GENOMIC DNA]</scope>
    <source>
        <strain evidence="2">KCTC 12907</strain>
    </source>
</reference>
<dbReference type="SUPFAM" id="SSF54518">
    <property type="entry name" value="Tubby C-terminal domain-like"/>
    <property type="match status" value="1"/>
</dbReference>
<sequence length="163" mass="18521">MILYFRDNFFNAGGTEIVNEYREPVGLVDLRSAFGSALNVYGGDGRPLFGGRFRLLSNKWAVTDASGGECGLLRYRMSFLSKRYEYDRYGAGVFEVTSPAFSRDYEIRNGKGELVVSFQKISGWFESSAFRLTVHTGWIDGYEWVAVIMGMHEIRKRHRQSGA</sequence>
<protein>
    <submittedName>
        <fullName evidence="1">Uncharacterized protein</fullName>
    </submittedName>
</protein>
<evidence type="ECO:0000313" key="2">
    <source>
        <dbReference type="Proteomes" id="UP001596378"/>
    </source>
</evidence>
<proteinExistence type="predicted"/>
<accession>A0ABW2FPR5</accession>
<keyword evidence="2" id="KW-1185">Reference proteome</keyword>
<dbReference type="EMBL" id="JBHTAI010000035">
    <property type="protein sequence ID" value="MFC7153447.1"/>
    <property type="molecule type" value="Genomic_DNA"/>
</dbReference>
<organism evidence="1 2">
    <name type="scientific">Cohnella cellulosilytica</name>
    <dbReference type="NCBI Taxonomy" id="986710"/>
    <lineage>
        <taxon>Bacteria</taxon>
        <taxon>Bacillati</taxon>
        <taxon>Bacillota</taxon>
        <taxon>Bacilli</taxon>
        <taxon>Bacillales</taxon>
        <taxon>Paenibacillaceae</taxon>
        <taxon>Cohnella</taxon>
    </lineage>
</organism>
<dbReference type="Proteomes" id="UP001596378">
    <property type="component" value="Unassembled WGS sequence"/>
</dbReference>
<gene>
    <name evidence="1" type="ORF">ACFQMJ_33395</name>
</gene>
<dbReference type="InterPro" id="IPR025659">
    <property type="entry name" value="Tubby-like_C"/>
</dbReference>
<name>A0ABW2FPR5_9BACL</name>
<evidence type="ECO:0000313" key="1">
    <source>
        <dbReference type="EMBL" id="MFC7153447.1"/>
    </source>
</evidence>
<dbReference type="InterPro" id="IPR007612">
    <property type="entry name" value="LOR"/>
</dbReference>
<dbReference type="Pfam" id="PF04525">
    <property type="entry name" value="LOR"/>
    <property type="match status" value="1"/>
</dbReference>
<dbReference type="RefSeq" id="WP_378051984.1">
    <property type="nucleotide sequence ID" value="NZ_JBHMDN010000040.1"/>
</dbReference>